<dbReference type="RefSeq" id="XP_041189315.1">
    <property type="nucleotide sequence ID" value="XM_041340776.1"/>
</dbReference>
<gene>
    <name evidence="1" type="ORF">BJ212DRAFT_1484307</name>
</gene>
<accession>A0A9P7E284</accession>
<proteinExistence type="predicted"/>
<evidence type="ECO:0000313" key="1">
    <source>
        <dbReference type="EMBL" id="KAG1809601.1"/>
    </source>
</evidence>
<dbReference type="OrthoDB" id="3247418at2759"/>
<dbReference type="AlphaFoldDB" id="A0A9P7E284"/>
<comment type="caution">
    <text evidence="1">The sequence shown here is derived from an EMBL/GenBank/DDBJ whole genome shotgun (WGS) entry which is preliminary data.</text>
</comment>
<organism evidence="1 2">
    <name type="scientific">Suillus subaureus</name>
    <dbReference type="NCBI Taxonomy" id="48587"/>
    <lineage>
        <taxon>Eukaryota</taxon>
        <taxon>Fungi</taxon>
        <taxon>Dikarya</taxon>
        <taxon>Basidiomycota</taxon>
        <taxon>Agaricomycotina</taxon>
        <taxon>Agaricomycetes</taxon>
        <taxon>Agaricomycetidae</taxon>
        <taxon>Boletales</taxon>
        <taxon>Suillineae</taxon>
        <taxon>Suillaceae</taxon>
        <taxon>Suillus</taxon>
    </lineage>
</organism>
<dbReference type="Proteomes" id="UP000807769">
    <property type="component" value="Unassembled WGS sequence"/>
</dbReference>
<keyword evidence="2" id="KW-1185">Reference proteome</keyword>
<dbReference type="GeneID" id="64634792"/>
<sequence>MHADDADNFLNLAAALKIILGWSISDADIPQAKELLNKYLLRFLEVHLKHVKPSHHWVTHIFEQLENYDPVYSFWTFLFEHLNKVLKSYSTNTVAQKTVHMF</sequence>
<protein>
    <submittedName>
        <fullName evidence="1">Uncharacterized protein</fullName>
    </submittedName>
</protein>
<evidence type="ECO:0000313" key="2">
    <source>
        <dbReference type="Proteomes" id="UP000807769"/>
    </source>
</evidence>
<dbReference type="EMBL" id="JABBWG010000033">
    <property type="protein sequence ID" value="KAG1809601.1"/>
    <property type="molecule type" value="Genomic_DNA"/>
</dbReference>
<reference evidence="1" key="1">
    <citation type="journal article" date="2020" name="New Phytol.">
        <title>Comparative genomics reveals dynamic genome evolution in host specialist ectomycorrhizal fungi.</title>
        <authorList>
            <person name="Lofgren L.A."/>
            <person name="Nguyen N.H."/>
            <person name="Vilgalys R."/>
            <person name="Ruytinx J."/>
            <person name="Liao H.L."/>
            <person name="Branco S."/>
            <person name="Kuo A."/>
            <person name="LaButti K."/>
            <person name="Lipzen A."/>
            <person name="Andreopoulos W."/>
            <person name="Pangilinan J."/>
            <person name="Riley R."/>
            <person name="Hundley H."/>
            <person name="Na H."/>
            <person name="Barry K."/>
            <person name="Grigoriev I.V."/>
            <person name="Stajich J.E."/>
            <person name="Kennedy P.G."/>
        </authorList>
    </citation>
    <scope>NUCLEOTIDE SEQUENCE</scope>
    <source>
        <strain evidence="1">MN1</strain>
    </source>
</reference>
<name>A0A9P7E284_9AGAM</name>